<keyword evidence="3" id="KW-1185">Reference proteome</keyword>
<dbReference type="PROSITE" id="PS52001">
    <property type="entry name" value="AD"/>
    <property type="match status" value="1"/>
</dbReference>
<evidence type="ECO:0000313" key="3">
    <source>
        <dbReference type="Proteomes" id="UP000594261"/>
    </source>
</evidence>
<proteinExistence type="predicted"/>
<dbReference type="Proteomes" id="UP000594261">
    <property type="component" value="Chromosome 3"/>
</dbReference>
<dbReference type="InterPro" id="IPR047574">
    <property type="entry name" value="AD"/>
</dbReference>
<sequence length="158" mass="17390">MPKADTSAFTHYKRQMLRKDLPPFINASPLATPMSPPANISTPPPLTLTIFCEDNLPPEMERLIKGFKAIGFLNYITPAIYVGNPINSNGNVNFNFSPMLKRLPVRWDKTVIVVMNAVRVSSPYLPESVSGGTPAANDRVKKVLEFVRKRLHAGGGGQ</sequence>
<evidence type="ECO:0000259" key="1">
    <source>
        <dbReference type="PROSITE" id="PS52001"/>
    </source>
</evidence>
<dbReference type="EnsemblPlants" id="QL03p062286:mrna">
    <property type="protein sequence ID" value="QL03p062286:mrna"/>
    <property type="gene ID" value="QL03p062286"/>
</dbReference>
<reference evidence="2" key="2">
    <citation type="submission" date="2021-01" db="UniProtKB">
        <authorList>
            <consortium name="EnsemblPlants"/>
        </authorList>
    </citation>
    <scope>IDENTIFICATION</scope>
</reference>
<protein>
    <recommendedName>
        <fullName evidence="1">AD domain-containing protein</fullName>
    </recommendedName>
</protein>
<dbReference type="Pfam" id="PF09793">
    <property type="entry name" value="AD"/>
    <property type="match status" value="1"/>
</dbReference>
<dbReference type="EMBL" id="LRBV02000003">
    <property type="status" value="NOT_ANNOTATED_CDS"/>
    <property type="molecule type" value="Genomic_DNA"/>
</dbReference>
<reference evidence="2 3" key="1">
    <citation type="journal article" date="2016" name="G3 (Bethesda)">
        <title>First Draft Assembly and Annotation of the Genome of a California Endemic Oak Quercus lobata Nee (Fagaceae).</title>
        <authorList>
            <person name="Sork V.L."/>
            <person name="Fitz-Gibbon S.T."/>
            <person name="Puiu D."/>
            <person name="Crepeau M."/>
            <person name="Gugger P.F."/>
            <person name="Sherman R."/>
            <person name="Stevens K."/>
            <person name="Langley C.H."/>
            <person name="Pellegrini M."/>
            <person name="Salzberg S.L."/>
        </authorList>
    </citation>
    <scope>NUCLEOTIDE SEQUENCE [LARGE SCALE GENOMIC DNA]</scope>
    <source>
        <strain evidence="2 3">cv. SW786</strain>
    </source>
</reference>
<evidence type="ECO:0000313" key="2">
    <source>
        <dbReference type="EnsemblPlants" id="QL03p062286:mrna"/>
    </source>
</evidence>
<dbReference type="InterPro" id="IPR039683">
    <property type="entry name" value="Lsm12-like"/>
</dbReference>
<dbReference type="PANTHER" id="PTHR13542">
    <property type="entry name" value="LSM12 HOMOLOG"/>
    <property type="match status" value="1"/>
</dbReference>
<organism evidence="2 3">
    <name type="scientific">Quercus lobata</name>
    <name type="common">Valley oak</name>
    <dbReference type="NCBI Taxonomy" id="97700"/>
    <lineage>
        <taxon>Eukaryota</taxon>
        <taxon>Viridiplantae</taxon>
        <taxon>Streptophyta</taxon>
        <taxon>Embryophyta</taxon>
        <taxon>Tracheophyta</taxon>
        <taxon>Spermatophyta</taxon>
        <taxon>Magnoliopsida</taxon>
        <taxon>eudicotyledons</taxon>
        <taxon>Gunneridae</taxon>
        <taxon>Pentapetalae</taxon>
        <taxon>rosids</taxon>
        <taxon>fabids</taxon>
        <taxon>Fagales</taxon>
        <taxon>Fagaceae</taxon>
        <taxon>Quercus</taxon>
    </lineage>
</organism>
<dbReference type="InParanoid" id="A0A7N2R1U3"/>
<accession>A0A7N2R1U3</accession>
<feature type="domain" description="AD" evidence="1">
    <location>
        <begin position="56"/>
        <end position="152"/>
    </location>
</feature>
<dbReference type="InterPro" id="IPR019181">
    <property type="entry name" value="LSM12_ABD"/>
</dbReference>
<dbReference type="Gramene" id="QL03p062286:mrna">
    <property type="protein sequence ID" value="QL03p062286:mrna"/>
    <property type="gene ID" value="QL03p062286"/>
</dbReference>
<name>A0A7N2R1U3_QUELO</name>
<dbReference type="AlphaFoldDB" id="A0A7N2R1U3"/>